<keyword evidence="3" id="KW-1185">Reference proteome</keyword>
<reference evidence="2" key="1">
    <citation type="submission" date="2021-10" db="EMBL/GenBank/DDBJ databases">
        <title>Loktanella gaetbuli sp. nov., isolated from a tidal flat.</title>
        <authorList>
            <person name="Park S."/>
            <person name="Yoon J.-H."/>
        </authorList>
    </citation>
    <scope>NUCLEOTIDE SEQUENCE</scope>
    <source>
        <strain evidence="2">TSTF-M6</strain>
    </source>
</reference>
<dbReference type="InterPro" id="IPR018640">
    <property type="entry name" value="DUF2063"/>
</dbReference>
<protein>
    <submittedName>
        <fullName evidence="2">DNA-binding domain-containing protein</fullName>
    </submittedName>
</protein>
<feature type="domain" description="Putative DNA-binding" evidence="1">
    <location>
        <begin position="7"/>
        <end position="94"/>
    </location>
</feature>
<accession>A0ABS8BRU0</accession>
<evidence type="ECO:0000313" key="3">
    <source>
        <dbReference type="Proteomes" id="UP001138961"/>
    </source>
</evidence>
<dbReference type="Pfam" id="PF09836">
    <property type="entry name" value="DUF2063"/>
    <property type="match status" value="1"/>
</dbReference>
<dbReference type="GO" id="GO:0003677">
    <property type="term" value="F:DNA binding"/>
    <property type="evidence" value="ECO:0007669"/>
    <property type="project" value="UniProtKB-KW"/>
</dbReference>
<dbReference type="Proteomes" id="UP001138961">
    <property type="component" value="Unassembled WGS sequence"/>
</dbReference>
<gene>
    <name evidence="2" type="ORF">LGQ03_04185</name>
</gene>
<name>A0ABS8BRU0_9RHOB</name>
<evidence type="ECO:0000313" key="2">
    <source>
        <dbReference type="EMBL" id="MCB5198431.1"/>
    </source>
</evidence>
<dbReference type="EMBL" id="JAJATZ010000002">
    <property type="protein sequence ID" value="MCB5198431.1"/>
    <property type="molecule type" value="Genomic_DNA"/>
</dbReference>
<proteinExistence type="predicted"/>
<dbReference type="Gene3D" id="1.10.150.690">
    <property type="entry name" value="DUF2063"/>
    <property type="match status" value="1"/>
</dbReference>
<keyword evidence="2" id="KW-0238">DNA-binding</keyword>
<dbReference type="InterPro" id="IPR044922">
    <property type="entry name" value="DUF2063_N_sf"/>
</dbReference>
<sequence>MHAHRDTQAAFCAGLATGAVPPGVTAVGDVERRFSVYRNTVAHSLTDALCQRFPTVLRLVGDAFFKATAGVFVANNPPRSAILHDYGTAFPEFLAGFPPAATLPYLPDIARIEVLRGQAYHAADALPLTAQSVSDAFAAGPEERGLTLHPSVRVITSDHPVVAIWAMNQPGATPRPVTPEPQAALIFRLGEKIPVVSITADTARIVTRLLAGERLGTACADVPPQIASVAIGLLIQHELIIQVT</sequence>
<organism evidence="2 3">
    <name type="scientific">Loktanella gaetbuli</name>
    <dbReference type="NCBI Taxonomy" id="2881335"/>
    <lineage>
        <taxon>Bacteria</taxon>
        <taxon>Pseudomonadati</taxon>
        <taxon>Pseudomonadota</taxon>
        <taxon>Alphaproteobacteria</taxon>
        <taxon>Rhodobacterales</taxon>
        <taxon>Roseobacteraceae</taxon>
        <taxon>Loktanella</taxon>
    </lineage>
</organism>
<evidence type="ECO:0000259" key="1">
    <source>
        <dbReference type="Pfam" id="PF09836"/>
    </source>
</evidence>
<comment type="caution">
    <text evidence="2">The sequence shown here is derived from an EMBL/GenBank/DDBJ whole genome shotgun (WGS) entry which is preliminary data.</text>
</comment>
<dbReference type="RefSeq" id="WP_226747374.1">
    <property type="nucleotide sequence ID" value="NZ_JAJATZ010000002.1"/>
</dbReference>